<keyword evidence="5" id="KW-0539">Nucleus</keyword>
<dbReference type="AlphaFoldDB" id="A0AAN7EI95"/>
<evidence type="ECO:0000256" key="5">
    <source>
        <dbReference type="ARBA" id="ARBA00023242"/>
    </source>
</evidence>
<feature type="domain" description="TF-B3" evidence="6">
    <location>
        <begin position="219"/>
        <end position="316"/>
    </location>
</feature>
<dbReference type="Gene3D" id="2.40.330.10">
    <property type="entry name" value="DNA-binding pseudobarrel domain"/>
    <property type="match status" value="2"/>
</dbReference>
<dbReference type="Proteomes" id="UP001324115">
    <property type="component" value="Unassembled WGS sequence"/>
</dbReference>
<dbReference type="CDD" id="cd10017">
    <property type="entry name" value="B3_DNA"/>
    <property type="match status" value="2"/>
</dbReference>
<accession>A0AAN7EI95</accession>
<keyword evidence="3" id="KW-0238">DNA-binding</keyword>
<dbReference type="Pfam" id="PF02362">
    <property type="entry name" value="B3"/>
    <property type="match status" value="2"/>
</dbReference>
<organism evidence="7 8">
    <name type="scientific">Quercus rubra</name>
    <name type="common">Northern red oak</name>
    <name type="synonym">Quercus borealis</name>
    <dbReference type="NCBI Taxonomy" id="3512"/>
    <lineage>
        <taxon>Eukaryota</taxon>
        <taxon>Viridiplantae</taxon>
        <taxon>Streptophyta</taxon>
        <taxon>Embryophyta</taxon>
        <taxon>Tracheophyta</taxon>
        <taxon>Spermatophyta</taxon>
        <taxon>Magnoliopsida</taxon>
        <taxon>eudicotyledons</taxon>
        <taxon>Gunneridae</taxon>
        <taxon>Pentapetalae</taxon>
        <taxon>rosids</taxon>
        <taxon>fabids</taxon>
        <taxon>Fagales</taxon>
        <taxon>Fagaceae</taxon>
        <taxon>Quercus</taxon>
    </lineage>
</organism>
<evidence type="ECO:0000313" key="7">
    <source>
        <dbReference type="EMBL" id="KAK4572397.1"/>
    </source>
</evidence>
<comment type="subcellular location">
    <subcellularLocation>
        <location evidence="1">Nucleus</location>
    </subcellularLocation>
</comment>
<keyword evidence="8" id="KW-1185">Reference proteome</keyword>
<evidence type="ECO:0000256" key="1">
    <source>
        <dbReference type="ARBA" id="ARBA00004123"/>
    </source>
</evidence>
<dbReference type="InterPro" id="IPR003340">
    <property type="entry name" value="B3_DNA-bd"/>
</dbReference>
<dbReference type="EMBL" id="JAXUIC010000009">
    <property type="protein sequence ID" value="KAK4572397.1"/>
    <property type="molecule type" value="Genomic_DNA"/>
</dbReference>
<name>A0AAN7EI95_QUERU</name>
<evidence type="ECO:0000313" key="8">
    <source>
        <dbReference type="Proteomes" id="UP001324115"/>
    </source>
</evidence>
<keyword evidence="2" id="KW-0805">Transcription regulation</keyword>
<dbReference type="InterPro" id="IPR015300">
    <property type="entry name" value="DNA-bd_pseudobarrel_sf"/>
</dbReference>
<sequence>MAAKPKTGRTRVVPNWKYDHHHHWPSSSMSMAPSHFFKIILPSTMQEMKLSIPEKFVSEFGDELSSIAKLTVPYGRIWHVGLEKSDKNIWFGDGWQDFVEYHSICYGYFLVFRYEGNSNFHVLVFDKTATEIQYPSSKNCKLEDQVDIMKLGDANISMHDKLDENEMSDTDELLTKREVREKFLKKRFSGTSSKKKFKMSRGRERAIQAARMLKPKKPSFIGVLRPNYMQRYIMYVPVQFAVKYISQPKIVKLQTSNGKQWPAKCILRDRASSAMNIGRGWTVFSRDNNLEEGDVCVFELIKKQPVVLKVSIFRLVDYAV</sequence>
<evidence type="ECO:0000256" key="2">
    <source>
        <dbReference type="ARBA" id="ARBA00023015"/>
    </source>
</evidence>
<feature type="domain" description="TF-B3" evidence="6">
    <location>
        <begin position="35"/>
        <end position="128"/>
    </location>
</feature>
<comment type="caution">
    <text evidence="7">The sequence shown here is derived from an EMBL/GenBank/DDBJ whole genome shotgun (WGS) entry which is preliminary data.</text>
</comment>
<reference evidence="7 8" key="1">
    <citation type="journal article" date="2023" name="G3 (Bethesda)">
        <title>A haplotype-resolved chromosome-scale genome for Quercus rubra L. provides insights into the genetics of adaptive traits for red oak species.</title>
        <authorList>
            <person name="Kapoor B."/>
            <person name="Jenkins J."/>
            <person name="Schmutz J."/>
            <person name="Zhebentyayeva T."/>
            <person name="Kuelheim C."/>
            <person name="Coggeshall M."/>
            <person name="Heim C."/>
            <person name="Lasky J.R."/>
            <person name="Leites L."/>
            <person name="Islam-Faridi N."/>
            <person name="Romero-Severson J."/>
            <person name="DeLeo V.L."/>
            <person name="Lucas S.M."/>
            <person name="Lazic D."/>
            <person name="Gailing O."/>
            <person name="Carlson J."/>
            <person name="Staton M."/>
        </authorList>
    </citation>
    <scope>NUCLEOTIDE SEQUENCE [LARGE SCALE GENOMIC DNA]</scope>
    <source>
        <strain evidence="7">Pseudo-F2</strain>
    </source>
</reference>
<protein>
    <recommendedName>
        <fullName evidence="6">TF-B3 domain-containing protein</fullName>
    </recommendedName>
</protein>
<proteinExistence type="predicted"/>
<dbReference type="PANTHER" id="PTHR31920">
    <property type="entry name" value="B3 DOMAIN-CONTAINING"/>
    <property type="match status" value="1"/>
</dbReference>
<evidence type="ECO:0000256" key="4">
    <source>
        <dbReference type="ARBA" id="ARBA00023163"/>
    </source>
</evidence>
<dbReference type="PANTHER" id="PTHR31920:SF37">
    <property type="entry name" value="B3 DOMAIN-CONTAINING TRANSCRIPTION FACTOR VRN1"/>
    <property type="match status" value="1"/>
</dbReference>
<evidence type="ECO:0000256" key="3">
    <source>
        <dbReference type="ARBA" id="ARBA00023125"/>
    </source>
</evidence>
<dbReference type="GO" id="GO:0005634">
    <property type="term" value="C:nucleus"/>
    <property type="evidence" value="ECO:0007669"/>
    <property type="project" value="UniProtKB-SubCell"/>
</dbReference>
<dbReference type="SUPFAM" id="SSF101936">
    <property type="entry name" value="DNA-binding pseudobarrel domain"/>
    <property type="match status" value="2"/>
</dbReference>
<dbReference type="PROSITE" id="PS50863">
    <property type="entry name" value="B3"/>
    <property type="match status" value="2"/>
</dbReference>
<dbReference type="SMART" id="SM01019">
    <property type="entry name" value="B3"/>
    <property type="match status" value="2"/>
</dbReference>
<dbReference type="GO" id="GO:0003677">
    <property type="term" value="F:DNA binding"/>
    <property type="evidence" value="ECO:0007669"/>
    <property type="project" value="UniProtKB-KW"/>
</dbReference>
<gene>
    <name evidence="7" type="ORF">RGQ29_030724</name>
</gene>
<evidence type="ECO:0000259" key="6">
    <source>
        <dbReference type="PROSITE" id="PS50863"/>
    </source>
</evidence>
<dbReference type="InterPro" id="IPR050655">
    <property type="entry name" value="Plant_B3_domain"/>
</dbReference>
<keyword evidence="4" id="KW-0804">Transcription</keyword>